<accession>A0A9D4ZJS9</accession>
<sequence>MYTCSLEGGVFFPFLSSPSFNVNSSNASQSRSTPSFSLGLYFTGDGMFTYLSVCEGYMKLPPSSSRDYILLEGFVVPVWFANLDHPIWALNVSLVVVHSGDSSSNRSLSTYNTSPQLELRDGNQVVCHVSSAGIMEILDS</sequence>
<comment type="caution">
    <text evidence="1">The sequence shown here is derived from an EMBL/GenBank/DDBJ whole genome shotgun (WGS) entry which is preliminary data.</text>
</comment>
<proteinExistence type="predicted"/>
<organism evidence="1 2">
    <name type="scientific">Adiantum capillus-veneris</name>
    <name type="common">Maidenhair fern</name>
    <dbReference type="NCBI Taxonomy" id="13818"/>
    <lineage>
        <taxon>Eukaryota</taxon>
        <taxon>Viridiplantae</taxon>
        <taxon>Streptophyta</taxon>
        <taxon>Embryophyta</taxon>
        <taxon>Tracheophyta</taxon>
        <taxon>Polypodiopsida</taxon>
        <taxon>Polypodiidae</taxon>
        <taxon>Polypodiales</taxon>
        <taxon>Pteridineae</taxon>
        <taxon>Pteridaceae</taxon>
        <taxon>Vittarioideae</taxon>
        <taxon>Adiantum</taxon>
    </lineage>
</organism>
<dbReference type="Proteomes" id="UP000886520">
    <property type="component" value="Chromosome 9"/>
</dbReference>
<gene>
    <name evidence="1" type="ORF">GOP47_0009762</name>
</gene>
<evidence type="ECO:0000313" key="2">
    <source>
        <dbReference type="Proteomes" id="UP000886520"/>
    </source>
</evidence>
<dbReference type="EMBL" id="JABFUD020000009">
    <property type="protein sequence ID" value="KAI5075686.1"/>
    <property type="molecule type" value="Genomic_DNA"/>
</dbReference>
<reference evidence="1" key="1">
    <citation type="submission" date="2021-01" db="EMBL/GenBank/DDBJ databases">
        <title>Adiantum capillus-veneris genome.</title>
        <authorList>
            <person name="Fang Y."/>
            <person name="Liao Q."/>
        </authorList>
    </citation>
    <scope>NUCLEOTIDE SEQUENCE</scope>
    <source>
        <strain evidence="1">H3</strain>
        <tissue evidence="1">Leaf</tissue>
    </source>
</reference>
<protein>
    <submittedName>
        <fullName evidence="1">Uncharacterized protein</fullName>
    </submittedName>
</protein>
<dbReference type="AlphaFoldDB" id="A0A9D4ZJS9"/>
<keyword evidence="2" id="KW-1185">Reference proteome</keyword>
<name>A0A9D4ZJS9_ADICA</name>
<evidence type="ECO:0000313" key="1">
    <source>
        <dbReference type="EMBL" id="KAI5075686.1"/>
    </source>
</evidence>